<dbReference type="AlphaFoldDB" id="A0AB39T9P5"/>
<accession>A0AB39T9P5</accession>
<dbReference type="GO" id="GO:0071949">
    <property type="term" value="F:FAD binding"/>
    <property type="evidence" value="ECO:0007669"/>
    <property type="project" value="InterPro"/>
</dbReference>
<dbReference type="Gene3D" id="3.50.50.60">
    <property type="entry name" value="FAD/NAD(P)-binding domain"/>
    <property type="match status" value="1"/>
</dbReference>
<dbReference type="Pfam" id="PF01494">
    <property type="entry name" value="FAD_binding_3"/>
    <property type="match status" value="1"/>
</dbReference>
<protein>
    <submittedName>
        <fullName evidence="2">FAD-dependent monooxygenase</fullName>
    </submittedName>
</protein>
<gene>
    <name evidence="2" type="ORF">AB5J54_35965</name>
</gene>
<keyword evidence="2" id="KW-0503">Monooxygenase</keyword>
<reference evidence="2" key="1">
    <citation type="submission" date="2024-07" db="EMBL/GenBank/DDBJ databases">
        <authorList>
            <person name="Yu S.T."/>
        </authorList>
    </citation>
    <scope>NUCLEOTIDE SEQUENCE</scope>
    <source>
        <strain evidence="2">R44</strain>
    </source>
</reference>
<dbReference type="SUPFAM" id="SSF51905">
    <property type="entry name" value="FAD/NAD(P)-binding domain"/>
    <property type="match status" value="1"/>
</dbReference>
<dbReference type="EMBL" id="CP163444">
    <property type="protein sequence ID" value="XDQ75592.1"/>
    <property type="molecule type" value="Genomic_DNA"/>
</dbReference>
<sequence length="70" mass="7138">MSATANTTYTTFTGWVDPPTDVRPSLTESLTCSVAVIGGGLAGMATVLRLAEHGVDAVLLESEFCGYGAG</sequence>
<dbReference type="InterPro" id="IPR002938">
    <property type="entry name" value="FAD-bd"/>
</dbReference>
<evidence type="ECO:0000259" key="1">
    <source>
        <dbReference type="Pfam" id="PF01494"/>
    </source>
</evidence>
<proteinExistence type="predicted"/>
<dbReference type="RefSeq" id="WP_369148117.1">
    <property type="nucleotide sequence ID" value="NZ_CP163444.1"/>
</dbReference>
<feature type="domain" description="FAD-binding" evidence="1">
    <location>
        <begin position="32"/>
        <end position="62"/>
    </location>
</feature>
<evidence type="ECO:0000313" key="2">
    <source>
        <dbReference type="EMBL" id="XDQ75592.1"/>
    </source>
</evidence>
<keyword evidence="2" id="KW-0560">Oxidoreductase</keyword>
<dbReference type="InterPro" id="IPR036188">
    <property type="entry name" value="FAD/NAD-bd_sf"/>
</dbReference>
<organism evidence="2">
    <name type="scientific">Streptomyces sp. R44</name>
    <dbReference type="NCBI Taxonomy" id="3238633"/>
    <lineage>
        <taxon>Bacteria</taxon>
        <taxon>Bacillati</taxon>
        <taxon>Actinomycetota</taxon>
        <taxon>Actinomycetes</taxon>
        <taxon>Kitasatosporales</taxon>
        <taxon>Streptomycetaceae</taxon>
        <taxon>Streptomyces</taxon>
    </lineage>
</organism>
<dbReference type="GO" id="GO:0004497">
    <property type="term" value="F:monooxygenase activity"/>
    <property type="evidence" value="ECO:0007669"/>
    <property type="project" value="UniProtKB-KW"/>
</dbReference>
<name>A0AB39T9P5_9ACTN</name>